<dbReference type="SUPFAM" id="SSF54001">
    <property type="entry name" value="Cysteine proteinases"/>
    <property type="match status" value="1"/>
</dbReference>
<comment type="caution">
    <text evidence="4">The sequence shown here is derived from an EMBL/GenBank/DDBJ whole genome shotgun (WGS) entry which is preliminary data.</text>
</comment>
<dbReference type="PROSITE" id="PS00973">
    <property type="entry name" value="USP_2"/>
    <property type="match status" value="1"/>
</dbReference>
<name>A0AAN9GKB5_9CAEN</name>
<dbReference type="PANTHER" id="PTHR24006:SF842">
    <property type="entry name" value="UBIQUITIN CARBOXYL-TERMINAL HYDROLASE 40"/>
    <property type="match status" value="1"/>
</dbReference>
<evidence type="ECO:0000256" key="1">
    <source>
        <dbReference type="SAM" id="Coils"/>
    </source>
</evidence>
<dbReference type="InterPro" id="IPR018200">
    <property type="entry name" value="USP_CS"/>
</dbReference>
<evidence type="ECO:0000313" key="5">
    <source>
        <dbReference type="Proteomes" id="UP001374579"/>
    </source>
</evidence>
<feature type="region of interest" description="Disordered" evidence="2">
    <location>
        <begin position="1194"/>
        <end position="1217"/>
    </location>
</feature>
<gene>
    <name evidence="4" type="ORF">V1264_013822</name>
</gene>
<dbReference type="InterPro" id="IPR028889">
    <property type="entry name" value="USP"/>
</dbReference>
<keyword evidence="5" id="KW-1185">Reference proteome</keyword>
<dbReference type="GO" id="GO:0004843">
    <property type="term" value="F:cysteine-type deubiquitinase activity"/>
    <property type="evidence" value="ECO:0007669"/>
    <property type="project" value="InterPro"/>
</dbReference>
<dbReference type="InterPro" id="IPR029071">
    <property type="entry name" value="Ubiquitin-like_domsf"/>
</dbReference>
<dbReference type="PANTHER" id="PTHR24006">
    <property type="entry name" value="UBIQUITIN CARBOXYL-TERMINAL HYDROLASE"/>
    <property type="match status" value="1"/>
</dbReference>
<dbReference type="EMBL" id="JBAMIC010000003">
    <property type="protein sequence ID" value="KAK7109850.1"/>
    <property type="molecule type" value="Genomic_DNA"/>
</dbReference>
<organism evidence="4 5">
    <name type="scientific">Littorina saxatilis</name>
    <dbReference type="NCBI Taxonomy" id="31220"/>
    <lineage>
        <taxon>Eukaryota</taxon>
        <taxon>Metazoa</taxon>
        <taxon>Spiralia</taxon>
        <taxon>Lophotrochozoa</taxon>
        <taxon>Mollusca</taxon>
        <taxon>Gastropoda</taxon>
        <taxon>Caenogastropoda</taxon>
        <taxon>Littorinimorpha</taxon>
        <taxon>Littorinoidea</taxon>
        <taxon>Littorinidae</taxon>
        <taxon>Littorina</taxon>
    </lineage>
</organism>
<dbReference type="InterPro" id="IPR057763">
    <property type="entry name" value="UBL_USP40"/>
</dbReference>
<evidence type="ECO:0000256" key="2">
    <source>
        <dbReference type="SAM" id="MobiDB-lite"/>
    </source>
</evidence>
<accession>A0AAN9GKB5</accession>
<evidence type="ECO:0000259" key="3">
    <source>
        <dbReference type="PROSITE" id="PS50235"/>
    </source>
</evidence>
<dbReference type="InterPro" id="IPR050164">
    <property type="entry name" value="Peptidase_C19"/>
</dbReference>
<dbReference type="SUPFAM" id="SSF54236">
    <property type="entry name" value="Ubiquitin-like"/>
    <property type="match status" value="1"/>
</dbReference>
<keyword evidence="1" id="KW-0175">Coiled coil</keyword>
<dbReference type="Pfam" id="PF00443">
    <property type="entry name" value="UCH"/>
    <property type="match status" value="1"/>
</dbReference>
<feature type="domain" description="USP" evidence="3">
    <location>
        <begin position="37"/>
        <end position="495"/>
    </location>
</feature>
<dbReference type="AlphaFoldDB" id="A0AAN9GKB5"/>
<sequence length="1261" mass="141851">MFGNLFDDDGGGGATDYAEGGNRIPPAPPPRNRTGLAGIWNQGSTCFLNTALQVLAFTPEFRVQLLQLPQKELGKLEEKEFNRQVREIPLQLQRLFAMLMLEEQQAVSSKDVTDSFGWTSGEVGQQHDAQELHQLLLDAISQSLKGTSGERLIEALFHGKSVNKIKCLTCGNCSETEMEFSDLFVHVEGFSKGLQESLDNAYCSAEMMTGTNQYKCDVCNAHVDAARTTTLRSLPPFLKISLMRFSYDMKTWKRYKVTDRFPFPMEMDMSTYTEQGQSHEDNVYELYAVIIHGGSCDGGHYTACIRDIDDLGHWEDPDKKTVQVTADPTSVVECTSPEQLVAFILSKQPGHSMTMDKLSADILKRTGVPWSRSYKKRYGSFPKFIKDNPHKFLVDGNMVTLVENAAPNSSENAESSTTGVSPPAENVNDNCSIEERTTGVTPMTNGLPEKEKGHPPSGQCWYFFNDSNVSPMHAKDLQNEFAGKTSAYLLFYRRKNLPKRAEGDRHPACGMPDCLLEEVEKKNHLLQKEREEYARKEREWKDEEERRKTEVQVEVRFHWTHGMEKGVLTSQEEQIMLTCPRLQTLGHLCDAITTLGGEALSPGFHVHRMRCWEAKRHLFDELEDKTKTLEELSVENGTILFVWDGQQVDGQPVPTGLDSEPITLQLKQYCSAQEISHNFPKNMPLKQFHAQVSSLSGIPVDLLRLQFPDGSMQSGEENSQEKETLESIYLKDGSCVLFDGEGRASFATDANNQSNVAISETEPTPAESQSEYRFCVNIENRCDEQEKKQKWSVLELEIDKDMTVGEVKQLFMATYCISCEAAAIRENDSLKGLQTAYNEDLTVGKAGITRNTKLVLDTLQMTLAFKLSPQPEGKEEGPALQVTLHKHSTVETCVEAMAQAAGLSEPSEWHLRKTNFFGEPANILEDLTQNLYQCAINPGDFFILEKGRLPPKGFVSLPIWLYASPKQLDASWLSSFSPKIEDLLIGDMKKGKDSPQRVGDILISRDATFEDLRIEIRELLVSQKQLQVKVNQLRVSTVEGRAKRLRRVLRGAQTTLRRLKITGETVIGVQVVTRDAEPSTDQVVLNLRLRKPEERAYGETQELVWDCAQGSSTARLKQEISRRLTMSEESLTIAKHFPDDFQWKILTDQVQNQGHHQSNNKKGKKRTHAPKSNIRLKPFQVQDGDVIGVIGKSSQLVGSDGSAPGPEDFSTPEDNVGREQQLERQRQKQLERQAKHLVDGLCGPGKRRPEVPLRIKIGDFT</sequence>
<dbReference type="InterPro" id="IPR038765">
    <property type="entry name" value="Papain-like_cys_pep_sf"/>
</dbReference>
<feature type="coiled-coil region" evidence="1">
    <location>
        <begin position="516"/>
        <end position="546"/>
    </location>
</feature>
<dbReference type="GO" id="GO:0005634">
    <property type="term" value="C:nucleus"/>
    <property type="evidence" value="ECO:0007669"/>
    <property type="project" value="TreeGrafter"/>
</dbReference>
<dbReference type="InterPro" id="IPR001394">
    <property type="entry name" value="Peptidase_C19_UCH"/>
</dbReference>
<dbReference type="Gene3D" id="3.90.70.10">
    <property type="entry name" value="Cysteine proteinases"/>
    <property type="match status" value="2"/>
</dbReference>
<feature type="region of interest" description="Disordered" evidence="2">
    <location>
        <begin position="406"/>
        <end position="430"/>
    </location>
</feature>
<protein>
    <recommendedName>
        <fullName evidence="3">USP domain-containing protein</fullName>
    </recommendedName>
</protein>
<feature type="compositionally biased region" description="Low complexity" evidence="2">
    <location>
        <begin position="406"/>
        <end position="416"/>
    </location>
</feature>
<feature type="region of interest" description="Disordered" evidence="2">
    <location>
        <begin position="1"/>
        <end position="34"/>
    </location>
</feature>
<dbReference type="PROSITE" id="PS50235">
    <property type="entry name" value="USP_3"/>
    <property type="match status" value="1"/>
</dbReference>
<dbReference type="GO" id="GO:0016579">
    <property type="term" value="P:protein deubiquitination"/>
    <property type="evidence" value="ECO:0007669"/>
    <property type="project" value="InterPro"/>
</dbReference>
<evidence type="ECO:0000313" key="4">
    <source>
        <dbReference type="EMBL" id="KAK7109850.1"/>
    </source>
</evidence>
<feature type="compositionally biased region" description="Acidic residues" evidence="2">
    <location>
        <begin position="1"/>
        <end position="10"/>
    </location>
</feature>
<dbReference type="Proteomes" id="UP001374579">
    <property type="component" value="Unassembled WGS sequence"/>
</dbReference>
<proteinExistence type="predicted"/>
<reference evidence="4 5" key="1">
    <citation type="submission" date="2024-02" db="EMBL/GenBank/DDBJ databases">
        <title>Chromosome-scale genome assembly of the rough periwinkle Littorina saxatilis.</title>
        <authorList>
            <person name="De Jode A."/>
            <person name="Faria R."/>
            <person name="Formenti G."/>
            <person name="Sims Y."/>
            <person name="Smith T.P."/>
            <person name="Tracey A."/>
            <person name="Wood J.M.D."/>
            <person name="Zagrodzka Z.B."/>
            <person name="Johannesson K."/>
            <person name="Butlin R.K."/>
            <person name="Leder E.H."/>
        </authorList>
    </citation>
    <scope>NUCLEOTIDE SEQUENCE [LARGE SCALE GENOMIC DNA]</scope>
    <source>
        <strain evidence="4">Snail1</strain>
        <tissue evidence="4">Muscle</tissue>
    </source>
</reference>
<feature type="region of interest" description="Disordered" evidence="2">
    <location>
        <begin position="1150"/>
        <end position="1173"/>
    </location>
</feature>
<dbReference type="GO" id="GO:0005829">
    <property type="term" value="C:cytosol"/>
    <property type="evidence" value="ECO:0007669"/>
    <property type="project" value="TreeGrafter"/>
</dbReference>
<dbReference type="Pfam" id="PF25822">
    <property type="entry name" value="UBL_USP40"/>
    <property type="match status" value="1"/>
</dbReference>
<feature type="compositionally biased region" description="Basic residues" evidence="2">
    <location>
        <begin position="1158"/>
        <end position="1169"/>
    </location>
</feature>